<reference evidence="4" key="1">
    <citation type="submission" date="2016-10" db="EMBL/GenBank/DDBJ databases">
        <authorList>
            <person name="Varghese N."/>
            <person name="Submissions S."/>
        </authorList>
    </citation>
    <scope>NUCLEOTIDE SEQUENCE [LARGE SCALE GENOMIC DNA]</scope>
    <source>
        <strain evidence="4">CGMCC 1.8895</strain>
    </source>
</reference>
<feature type="domain" description="HTH cro/C1-type" evidence="2">
    <location>
        <begin position="26"/>
        <end position="80"/>
    </location>
</feature>
<dbReference type="EMBL" id="FNFY01000025">
    <property type="protein sequence ID" value="SDL14538.1"/>
    <property type="molecule type" value="Genomic_DNA"/>
</dbReference>
<dbReference type="STRING" id="576118.SAMN05216216_12522"/>
<protein>
    <submittedName>
        <fullName evidence="3">Helix-turn-helix</fullName>
    </submittedName>
</protein>
<dbReference type="InterPro" id="IPR050807">
    <property type="entry name" value="TransReg_Diox_bact_type"/>
</dbReference>
<accession>A0A1G9HNJ3</accession>
<evidence type="ECO:0000313" key="3">
    <source>
        <dbReference type="EMBL" id="SDL14538.1"/>
    </source>
</evidence>
<dbReference type="GO" id="GO:0003677">
    <property type="term" value="F:DNA binding"/>
    <property type="evidence" value="ECO:0007669"/>
    <property type="project" value="UniProtKB-KW"/>
</dbReference>
<evidence type="ECO:0000313" key="4">
    <source>
        <dbReference type="Proteomes" id="UP000199008"/>
    </source>
</evidence>
<dbReference type="InterPro" id="IPR001387">
    <property type="entry name" value="Cro/C1-type_HTH"/>
</dbReference>
<gene>
    <name evidence="3" type="ORF">SAMN05216216_12522</name>
</gene>
<dbReference type="Proteomes" id="UP000199008">
    <property type="component" value="Unassembled WGS sequence"/>
</dbReference>
<dbReference type="GO" id="GO:0003700">
    <property type="term" value="F:DNA-binding transcription factor activity"/>
    <property type="evidence" value="ECO:0007669"/>
    <property type="project" value="TreeGrafter"/>
</dbReference>
<dbReference type="PANTHER" id="PTHR46797">
    <property type="entry name" value="HTH-TYPE TRANSCRIPTIONAL REGULATOR"/>
    <property type="match status" value="1"/>
</dbReference>
<dbReference type="SMART" id="SM00530">
    <property type="entry name" value="HTH_XRE"/>
    <property type="match status" value="1"/>
</dbReference>
<evidence type="ECO:0000256" key="1">
    <source>
        <dbReference type="ARBA" id="ARBA00023125"/>
    </source>
</evidence>
<name>A0A1G9HNJ3_9BACL</name>
<dbReference type="PROSITE" id="PS50943">
    <property type="entry name" value="HTH_CROC1"/>
    <property type="match status" value="1"/>
</dbReference>
<evidence type="ECO:0000259" key="2">
    <source>
        <dbReference type="PROSITE" id="PS50943"/>
    </source>
</evidence>
<keyword evidence="1" id="KW-0238">DNA-binding</keyword>
<proteinExistence type="predicted"/>
<dbReference type="InterPro" id="IPR010982">
    <property type="entry name" value="Lambda_DNA-bd_dom_sf"/>
</dbReference>
<dbReference type="Pfam" id="PF01381">
    <property type="entry name" value="HTH_3"/>
    <property type="match status" value="1"/>
</dbReference>
<dbReference type="AlphaFoldDB" id="A0A1G9HNJ3"/>
<dbReference type="PANTHER" id="PTHR46797:SF1">
    <property type="entry name" value="METHYLPHOSPHONATE SYNTHASE"/>
    <property type="match status" value="1"/>
</dbReference>
<keyword evidence="4" id="KW-1185">Reference proteome</keyword>
<dbReference type="RefSeq" id="WP_092987536.1">
    <property type="nucleotide sequence ID" value="NZ_FNFY01000025.1"/>
</dbReference>
<dbReference type="GO" id="GO:0005829">
    <property type="term" value="C:cytosol"/>
    <property type="evidence" value="ECO:0007669"/>
    <property type="project" value="TreeGrafter"/>
</dbReference>
<organism evidence="3 4">
    <name type="scientific">Lacicoccus qingdaonensis</name>
    <dbReference type="NCBI Taxonomy" id="576118"/>
    <lineage>
        <taxon>Bacteria</taxon>
        <taxon>Bacillati</taxon>
        <taxon>Bacillota</taxon>
        <taxon>Bacilli</taxon>
        <taxon>Bacillales</taxon>
        <taxon>Salinicoccaceae</taxon>
        <taxon>Lacicoccus</taxon>
    </lineage>
</organism>
<dbReference type="SUPFAM" id="SSF47413">
    <property type="entry name" value="lambda repressor-like DNA-binding domains"/>
    <property type="match status" value="1"/>
</dbReference>
<sequence length="80" mass="9263">MEETFNPEEWGLSKQDQKTIELIIQLEQERKNLKLTQKQIAKRANITQGQLSRIENLESVPSLETINNIAEAMDKKLVLI</sequence>
<dbReference type="CDD" id="cd00093">
    <property type="entry name" value="HTH_XRE"/>
    <property type="match status" value="1"/>
</dbReference>
<dbReference type="Gene3D" id="1.10.260.40">
    <property type="entry name" value="lambda repressor-like DNA-binding domains"/>
    <property type="match status" value="1"/>
</dbReference>
<dbReference type="OrthoDB" id="2390292at2"/>